<dbReference type="AlphaFoldDB" id="A0A2U3KB63"/>
<feature type="transmembrane region" description="Helical" evidence="8">
    <location>
        <begin position="121"/>
        <end position="137"/>
    </location>
</feature>
<feature type="transmembrane region" description="Helical" evidence="8">
    <location>
        <begin position="350"/>
        <end position="367"/>
    </location>
</feature>
<accession>A0A2U3KB63</accession>
<keyword evidence="3" id="KW-0328">Glycosyltransferase</keyword>
<feature type="transmembrane region" description="Helical" evidence="8">
    <location>
        <begin position="167"/>
        <end position="183"/>
    </location>
</feature>
<comment type="subcellular location">
    <subcellularLocation>
        <location evidence="1">Cell membrane</location>
        <topology evidence="1">Multi-pass membrane protein</topology>
    </subcellularLocation>
</comment>
<evidence type="ECO:0000313" key="11">
    <source>
        <dbReference type="Proteomes" id="UP000238701"/>
    </source>
</evidence>
<keyword evidence="7 8" id="KW-0472">Membrane</keyword>
<feature type="domain" description="Glycosyltransferase RgtA/B/C/D-like" evidence="9">
    <location>
        <begin position="73"/>
        <end position="206"/>
    </location>
</feature>
<keyword evidence="4" id="KW-0808">Transferase</keyword>
<evidence type="ECO:0000256" key="1">
    <source>
        <dbReference type="ARBA" id="ARBA00004651"/>
    </source>
</evidence>
<keyword evidence="6 8" id="KW-1133">Transmembrane helix</keyword>
<reference evidence="11" key="1">
    <citation type="submission" date="2018-02" db="EMBL/GenBank/DDBJ databases">
        <authorList>
            <person name="Hausmann B."/>
        </authorList>
    </citation>
    <scope>NUCLEOTIDE SEQUENCE [LARGE SCALE GENOMIC DNA]</scope>
    <source>
        <strain evidence="11">Peat soil MAG SbA1</strain>
    </source>
</reference>
<keyword evidence="5 8" id="KW-0812">Transmembrane</keyword>
<dbReference type="InterPro" id="IPR050297">
    <property type="entry name" value="LipidA_mod_glycosyltrf_83"/>
</dbReference>
<evidence type="ECO:0000259" key="9">
    <source>
        <dbReference type="Pfam" id="PF13231"/>
    </source>
</evidence>
<gene>
    <name evidence="10" type="ORF">SBA1_170028</name>
</gene>
<feature type="transmembrane region" description="Helical" evidence="8">
    <location>
        <begin position="189"/>
        <end position="206"/>
    </location>
</feature>
<dbReference type="OrthoDB" id="290567at2"/>
<dbReference type="EMBL" id="OMOD01000079">
    <property type="protein sequence ID" value="SPF36903.1"/>
    <property type="molecule type" value="Genomic_DNA"/>
</dbReference>
<dbReference type="PANTHER" id="PTHR33908">
    <property type="entry name" value="MANNOSYLTRANSFERASE YKCB-RELATED"/>
    <property type="match status" value="1"/>
</dbReference>
<feature type="transmembrane region" description="Helical" evidence="8">
    <location>
        <begin position="284"/>
        <end position="310"/>
    </location>
</feature>
<evidence type="ECO:0000256" key="8">
    <source>
        <dbReference type="SAM" id="Phobius"/>
    </source>
</evidence>
<name>A0A2U3KB63_9BACT</name>
<evidence type="ECO:0000256" key="2">
    <source>
        <dbReference type="ARBA" id="ARBA00022475"/>
    </source>
</evidence>
<feature type="transmembrane region" description="Helical" evidence="8">
    <location>
        <begin position="21"/>
        <end position="40"/>
    </location>
</feature>
<feature type="transmembrane region" description="Helical" evidence="8">
    <location>
        <begin position="143"/>
        <end position="160"/>
    </location>
</feature>
<evidence type="ECO:0000256" key="3">
    <source>
        <dbReference type="ARBA" id="ARBA00022676"/>
    </source>
</evidence>
<protein>
    <recommendedName>
        <fullName evidence="9">Glycosyltransferase RgtA/B/C/D-like domain-containing protein</fullName>
    </recommendedName>
</protein>
<feature type="transmembrane region" description="Helical" evidence="8">
    <location>
        <begin position="218"/>
        <end position="236"/>
    </location>
</feature>
<feature type="transmembrane region" description="Helical" evidence="8">
    <location>
        <begin position="93"/>
        <end position="114"/>
    </location>
</feature>
<sequence length="576" mass="62980">MTTPPAYVPIKDSAEKRFADRATVIAMVVIVAGFLARMWAASGTFLNPDEALHFGIANQASLAAVYRASLTESHPPLLYWLLYFVRGLGASELWLRMPSVIAGTAFCWLFFRWLTQVMSRLSGLIGLILVAFLPPVVRLSAEVRQYALLLAFLAGALYFLERALRENSSWLMMSSAVCIYLAMLSHYSALFFVVGMGLYAVLKILWHEPARAPSRSTVAVWVVGQLGAVALLVFFYKTHLSHLGHGESRTVLQGWMSEFYLRRSYFEAGRDNPLLFVLGHSFGVFQFVFGQLAVGDVAGLLFLAGLGLLWRSPAETRNASRQLAFFLALLFALACGASLAHVYPYGGTRHTAYLIIAAVAGVSLATARIAAGCWTRGVALALVLVVISAAFGKQHQPYMTRADQSRERMTEGMTFLRENVAPAGVIFTDFESGLVLGHYLCDAKPISVQDLGSEFERFSCGGYRVVSTKRTTATNFTPEVFLGLERNLAETCGVKPGEPIWIFQAGWGADLPARLRSEIPQFHDLPFRAFGNNIKIFKLTAGHDFAAGISRPSSSAVIAWAASADPQAYSSPGLAL</sequence>
<evidence type="ECO:0000256" key="6">
    <source>
        <dbReference type="ARBA" id="ARBA00022989"/>
    </source>
</evidence>
<feature type="transmembrane region" description="Helical" evidence="8">
    <location>
        <begin position="322"/>
        <end position="344"/>
    </location>
</feature>
<dbReference type="GO" id="GO:0016763">
    <property type="term" value="F:pentosyltransferase activity"/>
    <property type="evidence" value="ECO:0007669"/>
    <property type="project" value="TreeGrafter"/>
</dbReference>
<evidence type="ECO:0000256" key="7">
    <source>
        <dbReference type="ARBA" id="ARBA00023136"/>
    </source>
</evidence>
<dbReference type="GO" id="GO:0010041">
    <property type="term" value="P:response to iron(III) ion"/>
    <property type="evidence" value="ECO:0007669"/>
    <property type="project" value="TreeGrafter"/>
</dbReference>
<organism evidence="10 11">
    <name type="scientific">Candidatus Sulfotelmatobacter kueseliae</name>
    <dbReference type="NCBI Taxonomy" id="2042962"/>
    <lineage>
        <taxon>Bacteria</taxon>
        <taxon>Pseudomonadati</taxon>
        <taxon>Acidobacteriota</taxon>
        <taxon>Terriglobia</taxon>
        <taxon>Terriglobales</taxon>
        <taxon>Candidatus Korobacteraceae</taxon>
        <taxon>Candidatus Sulfotelmatobacter</taxon>
    </lineage>
</organism>
<proteinExistence type="predicted"/>
<evidence type="ECO:0000313" key="10">
    <source>
        <dbReference type="EMBL" id="SPF36903.1"/>
    </source>
</evidence>
<keyword evidence="2" id="KW-1003">Cell membrane</keyword>
<dbReference type="Proteomes" id="UP000238701">
    <property type="component" value="Unassembled WGS sequence"/>
</dbReference>
<dbReference type="GO" id="GO:0009103">
    <property type="term" value="P:lipopolysaccharide biosynthetic process"/>
    <property type="evidence" value="ECO:0007669"/>
    <property type="project" value="UniProtKB-ARBA"/>
</dbReference>
<dbReference type="PANTHER" id="PTHR33908:SF3">
    <property type="entry name" value="UNDECAPRENYL PHOSPHATE-ALPHA-4-AMINO-4-DEOXY-L-ARABINOSE ARABINOSYL TRANSFERASE"/>
    <property type="match status" value="1"/>
</dbReference>
<evidence type="ECO:0000256" key="4">
    <source>
        <dbReference type="ARBA" id="ARBA00022679"/>
    </source>
</evidence>
<dbReference type="InterPro" id="IPR038731">
    <property type="entry name" value="RgtA/B/C-like"/>
</dbReference>
<dbReference type="GO" id="GO:0005886">
    <property type="term" value="C:plasma membrane"/>
    <property type="evidence" value="ECO:0007669"/>
    <property type="project" value="UniProtKB-SubCell"/>
</dbReference>
<feature type="transmembrane region" description="Helical" evidence="8">
    <location>
        <begin position="374"/>
        <end position="392"/>
    </location>
</feature>
<dbReference type="Pfam" id="PF13231">
    <property type="entry name" value="PMT_2"/>
    <property type="match status" value="1"/>
</dbReference>
<evidence type="ECO:0000256" key="5">
    <source>
        <dbReference type="ARBA" id="ARBA00022692"/>
    </source>
</evidence>